<accession>A0A1I0ZSQ5</accession>
<reference evidence="2" key="1">
    <citation type="submission" date="2016-10" db="EMBL/GenBank/DDBJ databases">
        <authorList>
            <person name="de Groot N.N."/>
        </authorList>
    </citation>
    <scope>NUCLEOTIDE SEQUENCE [LARGE SCALE GENOMIC DNA]</scope>
    <source>
        <strain evidence="2">CGMCC 1.10697</strain>
    </source>
</reference>
<dbReference type="Gene3D" id="2.40.10.10">
    <property type="entry name" value="Trypsin-like serine proteases"/>
    <property type="match status" value="1"/>
</dbReference>
<protein>
    <submittedName>
        <fullName evidence="1">Serine protease</fullName>
    </submittedName>
    <submittedName>
        <fullName evidence="2">Trypsin-like peptidase domain-containing protein</fullName>
    </submittedName>
</protein>
<dbReference type="EMBL" id="FOKC01000006">
    <property type="protein sequence ID" value="SFB28597.1"/>
    <property type="molecule type" value="Genomic_DNA"/>
</dbReference>
<dbReference type="GO" id="GO:0006508">
    <property type="term" value="P:proteolysis"/>
    <property type="evidence" value="ECO:0007669"/>
    <property type="project" value="UniProtKB-KW"/>
</dbReference>
<dbReference type="SUPFAM" id="SSF50494">
    <property type="entry name" value="Trypsin-like serine proteases"/>
    <property type="match status" value="1"/>
</dbReference>
<keyword evidence="4" id="KW-1185">Reference proteome</keyword>
<evidence type="ECO:0000313" key="4">
    <source>
        <dbReference type="Proteomes" id="UP000233565"/>
    </source>
</evidence>
<dbReference type="AlphaFoldDB" id="A0A1I0ZSQ5"/>
<dbReference type="InterPro" id="IPR009003">
    <property type="entry name" value="Peptidase_S1_PA"/>
</dbReference>
<dbReference type="OrthoDB" id="3233951at2"/>
<dbReference type="EMBL" id="PJBV01000014">
    <property type="protein sequence ID" value="PKH41830.1"/>
    <property type="molecule type" value="Genomic_DNA"/>
</dbReference>
<dbReference type="Proteomes" id="UP000199113">
    <property type="component" value="Unassembled WGS sequence"/>
</dbReference>
<evidence type="ECO:0000313" key="1">
    <source>
        <dbReference type="EMBL" id="PKH41830.1"/>
    </source>
</evidence>
<dbReference type="STRING" id="748909.SAMN05192575_106198"/>
<dbReference type="InterPro" id="IPR043504">
    <property type="entry name" value="Peptidase_S1_PA_chymotrypsin"/>
</dbReference>
<name>A0A1I0ZSQ5_9ACTN</name>
<sequence>MPGMALPGRRLLMALLVALLGATLVPLSPATASVSGSAPGTAPGTAAGEGRFAGTARLPGCSGAVVRWASALDDDPAVVLTNAHCVRYPFLGARDVLVDVKQFKPIELLGGRGDIAMTVRGTSLRYASMYRTDLAVYELRETYADLAAGGVTPIALSATGPSRGDAIRIPSGYWTEQRTCTTTGTAYRVHEREWDWWRSIRLPALDGCRIRGGYSGSPIVSQSTGEVVGIANTGYIGGRRCIDSACEENRRGTVRMVRDMNYGQQTWWLNTCIGADRRFDLSVAGCKLAEPGER</sequence>
<gene>
    <name evidence="1" type="ORF">CXG46_08165</name>
    <name evidence="2" type="ORF">SAMN05192575_106198</name>
</gene>
<proteinExistence type="predicted"/>
<dbReference type="Proteomes" id="UP000233565">
    <property type="component" value="Unassembled WGS sequence"/>
</dbReference>
<evidence type="ECO:0000313" key="2">
    <source>
        <dbReference type="EMBL" id="SFB28597.1"/>
    </source>
</evidence>
<reference evidence="1 4" key="2">
    <citation type="submission" date="2017-12" db="EMBL/GenBank/DDBJ databases">
        <title>Pharmacopeia of the Arctic Ocean.</title>
        <authorList>
            <person name="Collins E."/>
            <person name="Ducluzeau A.-L."/>
        </authorList>
    </citation>
    <scope>NUCLEOTIDE SEQUENCE [LARGE SCALE GENOMIC DNA]</scope>
    <source>
        <strain evidence="1 4">DSM 23325</strain>
    </source>
</reference>
<dbReference type="GO" id="GO:0008233">
    <property type="term" value="F:peptidase activity"/>
    <property type="evidence" value="ECO:0007669"/>
    <property type="project" value="UniProtKB-KW"/>
</dbReference>
<keyword evidence="1" id="KW-0378">Hydrolase</keyword>
<dbReference type="Pfam" id="PF13365">
    <property type="entry name" value="Trypsin_2"/>
    <property type="match status" value="1"/>
</dbReference>
<evidence type="ECO:0000313" key="3">
    <source>
        <dbReference type="Proteomes" id="UP000199113"/>
    </source>
</evidence>
<organism evidence="2 3">
    <name type="scientific">Nocardioides alpinus</name>
    <dbReference type="NCBI Taxonomy" id="748909"/>
    <lineage>
        <taxon>Bacteria</taxon>
        <taxon>Bacillati</taxon>
        <taxon>Actinomycetota</taxon>
        <taxon>Actinomycetes</taxon>
        <taxon>Propionibacteriales</taxon>
        <taxon>Nocardioidaceae</taxon>
        <taxon>Nocardioides</taxon>
    </lineage>
</organism>
<keyword evidence="1" id="KW-0645">Protease</keyword>